<dbReference type="KEGG" id="spq:SPAB_01250"/>
<dbReference type="EMBL" id="CP000886">
    <property type="protein sequence ID" value="ABX66662.1"/>
    <property type="molecule type" value="Genomic_DNA"/>
</dbReference>
<evidence type="ECO:0000313" key="2">
    <source>
        <dbReference type="Proteomes" id="UP000008556"/>
    </source>
</evidence>
<gene>
    <name evidence="1" type="ordered locus">SPAB_01250</name>
</gene>
<organism evidence="1 2">
    <name type="scientific">Salmonella paratyphi B (strain ATCC BAA-1250 / SPB7)</name>
    <dbReference type="NCBI Taxonomy" id="1016998"/>
    <lineage>
        <taxon>Bacteria</taxon>
        <taxon>Pseudomonadati</taxon>
        <taxon>Pseudomonadota</taxon>
        <taxon>Gammaproteobacteria</taxon>
        <taxon>Enterobacterales</taxon>
        <taxon>Enterobacteriaceae</taxon>
        <taxon>Salmonella</taxon>
    </lineage>
</organism>
<reference evidence="1 2" key="1">
    <citation type="submission" date="2007-11" db="EMBL/GenBank/DDBJ databases">
        <authorList>
            <consortium name="The Salmonella enterica serovar Paratyphi B Genome Sequencing Project"/>
            <person name="McClelland M."/>
            <person name="Sanderson E.K."/>
            <person name="Porwollik S."/>
            <person name="Spieth J."/>
            <person name="Clifton W.S."/>
            <person name="Fulton R."/>
            <person name="Cordes M."/>
            <person name="Wollam A."/>
            <person name="Shah N."/>
            <person name="Pepin K."/>
            <person name="Bhonagiri V."/>
            <person name="Nash W."/>
            <person name="Johnson M."/>
            <person name="Thiruvilangam P."/>
            <person name="Wilson R."/>
        </authorList>
    </citation>
    <scope>NUCLEOTIDE SEQUENCE [LARGE SCALE GENOMIC DNA]</scope>
    <source>
        <strain evidence="2">ATCC BAA-1250 / SPB7</strain>
    </source>
</reference>
<evidence type="ECO:0000313" key="1">
    <source>
        <dbReference type="EMBL" id="ABX66662.1"/>
    </source>
</evidence>
<proteinExistence type="predicted"/>
<accession>A0A6C6YZD0</accession>
<protein>
    <submittedName>
        <fullName evidence="1">Uncharacterized protein</fullName>
    </submittedName>
</protein>
<sequence>MFDWINHHLLNLCVMSNSVLRAVLPPTQSIRYSKS</sequence>
<dbReference type="Proteomes" id="UP000008556">
    <property type="component" value="Chromosome"/>
</dbReference>
<name>A0A6C6YZD0_SALPB</name>
<dbReference type="AlphaFoldDB" id="A0A6C6YZD0"/>